<organism evidence="10 11">
    <name type="scientific">Taphrina deformans (strain PYCC 5710 / ATCC 11124 / CBS 356.35 / IMI 108563 / JCM 9778 / NBRC 8474)</name>
    <name type="common">Peach leaf curl fungus</name>
    <name type="synonym">Lalaria deformans</name>
    <dbReference type="NCBI Taxonomy" id="1097556"/>
    <lineage>
        <taxon>Eukaryota</taxon>
        <taxon>Fungi</taxon>
        <taxon>Dikarya</taxon>
        <taxon>Ascomycota</taxon>
        <taxon>Taphrinomycotina</taxon>
        <taxon>Taphrinomycetes</taxon>
        <taxon>Taphrinales</taxon>
        <taxon>Taphrinaceae</taxon>
        <taxon>Taphrina</taxon>
    </lineage>
</organism>
<gene>
    <name evidence="10" type="ORF">TAPDE_000892</name>
</gene>
<dbReference type="InterPro" id="IPR038532">
    <property type="entry name" value="NDUFS4-like_sf"/>
</dbReference>
<evidence type="ECO:0000256" key="3">
    <source>
        <dbReference type="ARBA" id="ARBA00022660"/>
    </source>
</evidence>
<sequence>MCKAQGEIKDTVPVDSISGAPESLHSRIVRIYKPSKTAMQSGIQGTKLWKMDWDTLEKDNRWTNPLMGWASSGDFMQGTSLKFASQEDAVAFAEKQGWTYFLQAPHVQEFHPKSYSSNFTQTQMNPRKSEASSRFLFAII</sequence>
<comment type="subcellular location">
    <subcellularLocation>
        <location evidence="9">Mitochondrion inner membrane</location>
        <topology evidence="9">Peripheral membrane protein</topology>
        <orientation evidence="9">Matrix side</orientation>
    </subcellularLocation>
</comment>
<keyword evidence="11" id="KW-1185">Reference proteome</keyword>
<dbReference type="PANTHER" id="PTHR12219:SF8">
    <property type="entry name" value="NADH DEHYDROGENASE [UBIQUINONE] IRON-SULFUR PROTEIN 4, MITOCHONDRIAL"/>
    <property type="match status" value="1"/>
</dbReference>
<dbReference type="STRING" id="1097556.R4X786"/>
<protein>
    <recommendedName>
        <fullName evidence="9">NADH dehydrogenase [ubiquinone] iron-sulfur protein 4, mitochondrial</fullName>
    </recommendedName>
</protein>
<evidence type="ECO:0000256" key="7">
    <source>
        <dbReference type="ARBA" id="ARBA00023128"/>
    </source>
</evidence>
<comment type="caution">
    <text evidence="10">The sequence shown here is derived from an EMBL/GenBank/DDBJ whole genome shotgun (WGS) entry which is preliminary data.</text>
</comment>
<evidence type="ECO:0000256" key="8">
    <source>
        <dbReference type="ARBA" id="ARBA00023136"/>
    </source>
</evidence>
<evidence type="ECO:0000313" key="10">
    <source>
        <dbReference type="EMBL" id="CCG81177.1"/>
    </source>
</evidence>
<evidence type="ECO:0000256" key="1">
    <source>
        <dbReference type="ARBA" id="ARBA00005882"/>
    </source>
</evidence>
<dbReference type="Proteomes" id="UP000013776">
    <property type="component" value="Unassembled WGS sequence"/>
</dbReference>
<dbReference type="VEuPathDB" id="FungiDB:TAPDE_000892"/>
<dbReference type="InterPro" id="IPR006885">
    <property type="entry name" value="NADH_UbQ_FeS_4_mit-like"/>
</dbReference>
<dbReference type="GO" id="GO:0022900">
    <property type="term" value="P:electron transport chain"/>
    <property type="evidence" value="ECO:0007669"/>
    <property type="project" value="InterPro"/>
</dbReference>
<keyword evidence="6 9" id="KW-0249">Electron transport</keyword>
<keyword evidence="5 9" id="KW-0809">Transit peptide</keyword>
<evidence type="ECO:0000256" key="2">
    <source>
        <dbReference type="ARBA" id="ARBA00022448"/>
    </source>
</evidence>
<evidence type="ECO:0000256" key="5">
    <source>
        <dbReference type="ARBA" id="ARBA00022946"/>
    </source>
</evidence>
<keyword evidence="2 9" id="KW-0813">Transport</keyword>
<keyword evidence="3 9" id="KW-0679">Respiratory chain</keyword>
<keyword evidence="8 9" id="KW-0472">Membrane</keyword>
<evidence type="ECO:0000256" key="6">
    <source>
        <dbReference type="ARBA" id="ARBA00022982"/>
    </source>
</evidence>
<keyword evidence="4 9" id="KW-0999">Mitochondrion inner membrane</keyword>
<evidence type="ECO:0000256" key="4">
    <source>
        <dbReference type="ARBA" id="ARBA00022792"/>
    </source>
</evidence>
<comment type="function">
    <text evidence="9">Accessory subunit of the mitochondrial membrane respiratory chain NADH dehydrogenase (Complex I), that is believed not to be involved in catalysis. Complex I functions in the transfer of electrons from NADH to the respiratory chain. The immediate electron acceptor for the enzyme is believed to be ubiquinone.</text>
</comment>
<dbReference type="PANTHER" id="PTHR12219">
    <property type="entry name" value="NADH-UBIQUINONE OXIDOREDUCTASE"/>
    <property type="match status" value="1"/>
</dbReference>
<dbReference type="Pfam" id="PF04800">
    <property type="entry name" value="NDUS4"/>
    <property type="match status" value="1"/>
</dbReference>
<reference evidence="10 11" key="1">
    <citation type="journal article" date="2013" name="MBio">
        <title>Genome sequencing of the plant pathogen Taphrina deformans, the causal agent of peach leaf curl.</title>
        <authorList>
            <person name="Cisse O.H."/>
            <person name="Almeida J.M.G.C.F."/>
            <person name="Fonseca A."/>
            <person name="Kumar A.A."/>
            <person name="Salojaervi J."/>
            <person name="Overmyer K."/>
            <person name="Hauser P.M."/>
            <person name="Pagni M."/>
        </authorList>
    </citation>
    <scope>NUCLEOTIDE SEQUENCE [LARGE SCALE GENOMIC DNA]</scope>
    <source>
        <strain evidence="11">PYCC 5710 / ATCC 11124 / CBS 356.35 / IMI 108563 / JCM 9778 / NBRC 8474</strain>
    </source>
</reference>
<evidence type="ECO:0000256" key="9">
    <source>
        <dbReference type="RuleBase" id="RU367010"/>
    </source>
</evidence>
<dbReference type="EMBL" id="CAHR02000029">
    <property type="protein sequence ID" value="CCG81177.1"/>
    <property type="molecule type" value="Genomic_DNA"/>
</dbReference>
<dbReference type="FunFam" id="3.30.160.190:FF:000001">
    <property type="entry name" value="NADH-ubiquinone oxidoreductase 21 kDa subunit mitochondrial"/>
    <property type="match status" value="1"/>
</dbReference>
<evidence type="ECO:0000313" key="11">
    <source>
        <dbReference type="Proteomes" id="UP000013776"/>
    </source>
</evidence>
<accession>R4X786</accession>
<name>R4X786_TAPDE</name>
<dbReference type="Gene3D" id="3.30.160.190">
    <property type="entry name" value="atu1810 like domain"/>
    <property type="match status" value="1"/>
</dbReference>
<dbReference type="eggNOG" id="KOG3389">
    <property type="taxonomic scope" value="Eukaryota"/>
</dbReference>
<comment type="similarity">
    <text evidence="1 9">Belongs to the complex I NDUFS4 subunit family.</text>
</comment>
<keyword evidence="7 9" id="KW-0496">Mitochondrion</keyword>
<dbReference type="AlphaFoldDB" id="R4X786"/>
<dbReference type="OrthoDB" id="3089at2759"/>
<proteinExistence type="inferred from homology"/>
<dbReference type="GO" id="GO:0005743">
    <property type="term" value="C:mitochondrial inner membrane"/>
    <property type="evidence" value="ECO:0007669"/>
    <property type="project" value="UniProtKB-SubCell"/>
</dbReference>